<dbReference type="EMBL" id="VWOX01000029">
    <property type="protein sequence ID" value="KAA5538576.1"/>
    <property type="molecule type" value="Genomic_DNA"/>
</dbReference>
<name>A0A5M6CUF5_9BACT</name>
<proteinExistence type="predicted"/>
<keyword evidence="2" id="KW-1185">Reference proteome</keyword>
<dbReference type="Proteomes" id="UP000324479">
    <property type="component" value="Unassembled WGS sequence"/>
</dbReference>
<accession>A0A5M6CUF5</accession>
<protein>
    <submittedName>
        <fullName evidence="1">Uncharacterized protein</fullName>
    </submittedName>
</protein>
<reference evidence="1 2" key="1">
    <citation type="submission" date="2019-08" db="EMBL/GenBank/DDBJ databases">
        <authorList>
            <person name="Dhanesh K."/>
            <person name="Kumar G."/>
            <person name="Sasikala C."/>
            <person name="Venkata Ramana C."/>
        </authorList>
    </citation>
    <scope>NUCLEOTIDE SEQUENCE [LARGE SCALE GENOMIC DNA]</scope>
    <source>
        <strain evidence="1 2">JC645</strain>
    </source>
</reference>
<gene>
    <name evidence="1" type="ORF">FYK55_27190</name>
</gene>
<comment type="caution">
    <text evidence="1">The sequence shown here is derived from an EMBL/GenBank/DDBJ whole genome shotgun (WGS) entry which is preliminary data.</text>
</comment>
<dbReference type="RefSeq" id="WP_150079771.1">
    <property type="nucleotide sequence ID" value="NZ_VWOX01000029.1"/>
</dbReference>
<dbReference type="AlphaFoldDB" id="A0A5M6CUF5"/>
<sequence length="81" mass="9389">MNDPTEAIRKELVAELNETEATKAELEKTHGRVWSTDEMRAEFEPLGFMAPFIVVRKLDTGERGSLMFTHAPRFYFGWQPE</sequence>
<organism evidence="1 2">
    <name type="scientific">Roseiconus nitratireducens</name>
    <dbReference type="NCBI Taxonomy" id="2605748"/>
    <lineage>
        <taxon>Bacteria</taxon>
        <taxon>Pseudomonadati</taxon>
        <taxon>Planctomycetota</taxon>
        <taxon>Planctomycetia</taxon>
        <taxon>Pirellulales</taxon>
        <taxon>Pirellulaceae</taxon>
        <taxon>Roseiconus</taxon>
    </lineage>
</organism>
<evidence type="ECO:0000313" key="1">
    <source>
        <dbReference type="EMBL" id="KAA5538576.1"/>
    </source>
</evidence>
<evidence type="ECO:0000313" key="2">
    <source>
        <dbReference type="Proteomes" id="UP000324479"/>
    </source>
</evidence>